<feature type="binding site" evidence="8">
    <location>
        <begin position="188"/>
        <end position="189"/>
    </location>
    <ligand>
        <name>substrate</name>
    </ligand>
</feature>
<comment type="catalytic activity">
    <reaction evidence="1 8">
        <text>L-glutamate = D-glutamate</text>
        <dbReference type="Rhea" id="RHEA:12813"/>
        <dbReference type="ChEBI" id="CHEBI:29985"/>
        <dbReference type="ChEBI" id="CHEBI:29986"/>
        <dbReference type="EC" id="5.1.1.3"/>
    </reaction>
</comment>
<keyword evidence="5 8" id="KW-0413">Isomerase</keyword>
<dbReference type="UniPathway" id="UPA00219"/>
<comment type="similarity">
    <text evidence="8">Belongs to the aspartate/glutamate racemases family.</text>
</comment>
<evidence type="ECO:0000256" key="5">
    <source>
        <dbReference type="ARBA" id="ARBA00023235"/>
    </source>
</evidence>
<dbReference type="InterPro" id="IPR001920">
    <property type="entry name" value="Asp/Glu_race"/>
</dbReference>
<evidence type="ECO:0000313" key="9">
    <source>
        <dbReference type="EMBL" id="SHH10727.1"/>
    </source>
</evidence>
<feature type="binding site" evidence="8">
    <location>
        <begin position="13"/>
        <end position="14"/>
    </location>
    <ligand>
        <name>substrate</name>
    </ligand>
</feature>
<keyword evidence="3 8" id="KW-0133">Cell shape</keyword>
<dbReference type="InterPro" id="IPR015942">
    <property type="entry name" value="Asp/Glu/hydantoin_racemase"/>
</dbReference>
<keyword evidence="6 8" id="KW-0961">Cell wall biogenesis/degradation</keyword>
<evidence type="ECO:0000256" key="3">
    <source>
        <dbReference type="ARBA" id="ARBA00022960"/>
    </source>
</evidence>
<proteinExistence type="inferred from homology"/>
<protein>
    <recommendedName>
        <fullName evidence="7 8">Glutamate racemase</fullName>
        <ecNumber evidence="2 8">5.1.1.3</ecNumber>
    </recommendedName>
</protein>
<feature type="active site" description="Proton donor/acceptor" evidence="8">
    <location>
        <position position="187"/>
    </location>
</feature>
<feature type="binding site" evidence="8">
    <location>
        <begin position="77"/>
        <end position="78"/>
    </location>
    <ligand>
        <name>substrate</name>
    </ligand>
</feature>
<evidence type="ECO:0000256" key="2">
    <source>
        <dbReference type="ARBA" id="ARBA00013090"/>
    </source>
</evidence>
<dbReference type="HAMAP" id="MF_00258">
    <property type="entry name" value="Glu_racemase"/>
    <property type="match status" value="1"/>
</dbReference>
<name>A0A1M5Q9A0_9FIRM</name>
<dbReference type="EMBL" id="FQXI01000002">
    <property type="protein sequence ID" value="SHH10727.1"/>
    <property type="molecule type" value="Genomic_DNA"/>
</dbReference>
<dbReference type="PROSITE" id="PS00923">
    <property type="entry name" value="ASP_GLU_RACEMASE_1"/>
    <property type="match status" value="1"/>
</dbReference>
<dbReference type="FunFam" id="3.40.50.1860:FF:000002">
    <property type="entry name" value="Glutamate racemase"/>
    <property type="match status" value="1"/>
</dbReference>
<comment type="function">
    <text evidence="8">Provides the (R)-glutamate required for cell wall biosynthesis.</text>
</comment>
<feature type="active site" description="Proton donor/acceptor" evidence="8">
    <location>
        <position position="76"/>
    </location>
</feature>
<evidence type="ECO:0000256" key="6">
    <source>
        <dbReference type="ARBA" id="ARBA00023316"/>
    </source>
</evidence>
<dbReference type="InterPro" id="IPR018187">
    <property type="entry name" value="Asp/Glu_racemase_AS_1"/>
</dbReference>
<dbReference type="InterPro" id="IPR004391">
    <property type="entry name" value="Glu_race"/>
</dbReference>
<dbReference type="GO" id="GO:0008881">
    <property type="term" value="F:glutamate racemase activity"/>
    <property type="evidence" value="ECO:0007669"/>
    <property type="project" value="UniProtKB-UniRule"/>
</dbReference>
<evidence type="ECO:0000256" key="4">
    <source>
        <dbReference type="ARBA" id="ARBA00022984"/>
    </source>
</evidence>
<dbReference type="STRING" id="1120995.SAMN02745245_00561"/>
<keyword evidence="4 8" id="KW-0573">Peptidoglycan synthesis</keyword>
<organism evidence="9 10">
    <name type="scientific">Anaerosphaera aminiphila DSM 21120</name>
    <dbReference type="NCBI Taxonomy" id="1120995"/>
    <lineage>
        <taxon>Bacteria</taxon>
        <taxon>Bacillati</taxon>
        <taxon>Bacillota</taxon>
        <taxon>Tissierellia</taxon>
        <taxon>Tissierellales</taxon>
        <taxon>Peptoniphilaceae</taxon>
        <taxon>Anaerosphaera</taxon>
    </lineage>
</organism>
<dbReference type="RefSeq" id="WP_073183545.1">
    <property type="nucleotide sequence ID" value="NZ_FQXI01000002.1"/>
</dbReference>
<dbReference type="SUPFAM" id="SSF53681">
    <property type="entry name" value="Aspartate/glutamate racemase"/>
    <property type="match status" value="2"/>
</dbReference>
<dbReference type="AlphaFoldDB" id="A0A1M5Q9A0"/>
<evidence type="ECO:0000256" key="8">
    <source>
        <dbReference type="HAMAP-Rule" id="MF_00258"/>
    </source>
</evidence>
<dbReference type="Gene3D" id="3.40.50.1860">
    <property type="match status" value="2"/>
</dbReference>
<dbReference type="NCBIfam" id="TIGR00067">
    <property type="entry name" value="glut_race"/>
    <property type="match status" value="1"/>
</dbReference>
<dbReference type="GO" id="GO:0008360">
    <property type="term" value="P:regulation of cell shape"/>
    <property type="evidence" value="ECO:0007669"/>
    <property type="project" value="UniProtKB-KW"/>
</dbReference>
<sequence length="273" mass="30269">MSFSDNRPIGVFDSGVGGLSVLKVLREILPNENFIYVGDTLRVPYGDKEASEIKAYTLECFEKLREENVKGVVLACNTATSYALDEVKEKFDFPTVGVIGAGALETTMVTKNKRVLLLATNATVNSGIYEDSISRIDSKIEVKAEGCPDIVKVVEEGHAEDIIGFSTCKKYIDRYNDYDYDTLILGCTHFALAEENIRKILKEKNKDATIVDPGRSTAIQLKRIFSELRLLSDSGSGEVEYFISGSQDDFKSTASKILRKNVDDLDVKSFITK</sequence>
<keyword evidence="10" id="KW-1185">Reference proteome</keyword>
<dbReference type="GO" id="GO:0071555">
    <property type="term" value="P:cell wall organization"/>
    <property type="evidence" value="ECO:0007669"/>
    <property type="project" value="UniProtKB-KW"/>
</dbReference>
<gene>
    <name evidence="8" type="primary">murI</name>
    <name evidence="9" type="ORF">SAMN02745245_00561</name>
</gene>
<dbReference type="PANTHER" id="PTHR21198">
    <property type="entry name" value="GLUTAMATE RACEMASE"/>
    <property type="match status" value="1"/>
</dbReference>
<evidence type="ECO:0000256" key="1">
    <source>
        <dbReference type="ARBA" id="ARBA00001602"/>
    </source>
</evidence>
<dbReference type="Proteomes" id="UP000184032">
    <property type="component" value="Unassembled WGS sequence"/>
</dbReference>
<dbReference type="EC" id="5.1.1.3" evidence="2 8"/>
<comment type="pathway">
    <text evidence="8">Cell wall biogenesis; peptidoglycan biosynthesis.</text>
</comment>
<dbReference type="OrthoDB" id="9801055at2"/>
<evidence type="ECO:0000256" key="7">
    <source>
        <dbReference type="ARBA" id="ARBA00070053"/>
    </source>
</evidence>
<dbReference type="PANTHER" id="PTHR21198:SF3">
    <property type="entry name" value="GLUTAMATE RACEMASE"/>
    <property type="match status" value="1"/>
</dbReference>
<dbReference type="Pfam" id="PF01177">
    <property type="entry name" value="Asp_Glu_race"/>
    <property type="match status" value="1"/>
</dbReference>
<accession>A0A1M5Q9A0</accession>
<feature type="binding site" evidence="8">
    <location>
        <begin position="45"/>
        <end position="46"/>
    </location>
    <ligand>
        <name>substrate</name>
    </ligand>
</feature>
<reference evidence="9 10" key="1">
    <citation type="submission" date="2016-11" db="EMBL/GenBank/DDBJ databases">
        <authorList>
            <person name="Jaros S."/>
            <person name="Januszkiewicz K."/>
            <person name="Wedrychowicz H."/>
        </authorList>
    </citation>
    <scope>NUCLEOTIDE SEQUENCE [LARGE SCALE GENOMIC DNA]</scope>
    <source>
        <strain evidence="9 10">DSM 21120</strain>
    </source>
</reference>
<dbReference type="GO" id="GO:0009252">
    <property type="term" value="P:peptidoglycan biosynthetic process"/>
    <property type="evidence" value="ECO:0007669"/>
    <property type="project" value="UniProtKB-UniRule"/>
</dbReference>
<evidence type="ECO:0000313" key="10">
    <source>
        <dbReference type="Proteomes" id="UP000184032"/>
    </source>
</evidence>